<dbReference type="Proteomes" id="UP000095597">
    <property type="component" value="Unassembled WGS sequence"/>
</dbReference>
<organism evidence="1 2">
    <name type="scientific">Dorea longicatena</name>
    <dbReference type="NCBI Taxonomy" id="88431"/>
    <lineage>
        <taxon>Bacteria</taxon>
        <taxon>Bacillati</taxon>
        <taxon>Bacillota</taxon>
        <taxon>Clostridia</taxon>
        <taxon>Lachnospirales</taxon>
        <taxon>Lachnospiraceae</taxon>
        <taxon>Dorea</taxon>
    </lineage>
</organism>
<dbReference type="EMBL" id="CYXO01000002">
    <property type="protein sequence ID" value="CUM75816.1"/>
    <property type="molecule type" value="Genomic_DNA"/>
</dbReference>
<dbReference type="AlphaFoldDB" id="A0A173RDK1"/>
<dbReference type="InterPro" id="IPR009660">
    <property type="entry name" value="Phage_A500_Gp15"/>
</dbReference>
<dbReference type="Pfam" id="PF06854">
    <property type="entry name" value="Phage_Gp15"/>
    <property type="match status" value="1"/>
</dbReference>
<dbReference type="RefSeq" id="WP_055213435.1">
    <property type="nucleotide sequence ID" value="NZ_CYXO01000002.1"/>
</dbReference>
<evidence type="ECO:0000313" key="2">
    <source>
        <dbReference type="Proteomes" id="UP000095597"/>
    </source>
</evidence>
<name>A0A173RDK1_9FIRM</name>
<accession>A0A173RDK1</accession>
<reference evidence="1 2" key="1">
    <citation type="submission" date="2015-09" db="EMBL/GenBank/DDBJ databases">
        <authorList>
            <consortium name="Pathogen Informatics"/>
        </authorList>
    </citation>
    <scope>NUCLEOTIDE SEQUENCE [LARGE SCALE GENOMIC DNA]</scope>
    <source>
        <strain evidence="1 2">2789STDY5834961</strain>
    </source>
</reference>
<evidence type="ECO:0000313" key="1">
    <source>
        <dbReference type="EMBL" id="CUM75816.1"/>
    </source>
</evidence>
<protein>
    <submittedName>
        <fullName evidence="1">Bacteriophage Gp15 protein</fullName>
    </submittedName>
</protein>
<proteinExistence type="predicted"/>
<sequence>MKPNIITDGLPKEVVIDDGKYQINWDFRIGMKFDEIMESEAPDIVKLEKLLTLYYPKHPNNLEEAVEKMLWFYRGGKAEKKEEKKERYKRRSNRGPAFSFAQDAPYIYAAFKEQYGIDLLSQEKLHWWKFLALFESLGEETKMAKIMYYRTVSTSGMSKDRRAFINEMKKAYKLDGGKKLTLEERNQQWKEYVKKRNQERTVK</sequence>
<gene>
    <name evidence="1" type="ORF">ERS852573_00390</name>
</gene>